<evidence type="ECO:0000313" key="5">
    <source>
        <dbReference type="EMBL" id="MDR7324578.1"/>
    </source>
</evidence>
<dbReference type="RefSeq" id="WP_310418181.1">
    <property type="nucleotide sequence ID" value="NZ_JAVDYC010000001.1"/>
</dbReference>
<keyword evidence="2 5" id="KW-0238">DNA-binding</keyword>
<feature type="domain" description="HTH araC/xylS-type" evidence="4">
    <location>
        <begin position="237"/>
        <end position="338"/>
    </location>
</feature>
<evidence type="ECO:0000313" key="6">
    <source>
        <dbReference type="Proteomes" id="UP001183629"/>
    </source>
</evidence>
<evidence type="ECO:0000256" key="2">
    <source>
        <dbReference type="ARBA" id="ARBA00023125"/>
    </source>
</evidence>
<dbReference type="Gene3D" id="1.10.10.60">
    <property type="entry name" value="Homeodomain-like"/>
    <property type="match status" value="1"/>
</dbReference>
<dbReference type="Pfam" id="PF12833">
    <property type="entry name" value="HTH_18"/>
    <property type="match status" value="1"/>
</dbReference>
<dbReference type="Pfam" id="PF14525">
    <property type="entry name" value="AraC_binding_2"/>
    <property type="match status" value="1"/>
</dbReference>
<dbReference type="PROSITE" id="PS01124">
    <property type="entry name" value="HTH_ARAC_FAMILY_2"/>
    <property type="match status" value="1"/>
</dbReference>
<dbReference type="SUPFAM" id="SSF46689">
    <property type="entry name" value="Homeodomain-like"/>
    <property type="match status" value="2"/>
</dbReference>
<protein>
    <submittedName>
        <fullName evidence="5">AraC-like DNA-binding protein</fullName>
    </submittedName>
</protein>
<dbReference type="GO" id="GO:0003700">
    <property type="term" value="F:DNA-binding transcription factor activity"/>
    <property type="evidence" value="ECO:0007669"/>
    <property type="project" value="InterPro"/>
</dbReference>
<dbReference type="InterPro" id="IPR050204">
    <property type="entry name" value="AraC_XylS_family_regulators"/>
</dbReference>
<evidence type="ECO:0000256" key="3">
    <source>
        <dbReference type="ARBA" id="ARBA00023163"/>
    </source>
</evidence>
<dbReference type="InterPro" id="IPR035418">
    <property type="entry name" value="AraC-bd_2"/>
</dbReference>
<gene>
    <name evidence="5" type="ORF">J2S44_004828</name>
</gene>
<accession>A0AAE3ZUT1</accession>
<keyword evidence="3" id="KW-0804">Transcription</keyword>
<keyword evidence="6" id="KW-1185">Reference proteome</keyword>
<keyword evidence="1" id="KW-0805">Transcription regulation</keyword>
<dbReference type="EMBL" id="JAVDYC010000001">
    <property type="protein sequence ID" value="MDR7324578.1"/>
    <property type="molecule type" value="Genomic_DNA"/>
</dbReference>
<dbReference type="PANTHER" id="PTHR46796">
    <property type="entry name" value="HTH-TYPE TRANSCRIPTIONAL ACTIVATOR RHAS-RELATED"/>
    <property type="match status" value="1"/>
</dbReference>
<evidence type="ECO:0000256" key="1">
    <source>
        <dbReference type="ARBA" id="ARBA00023015"/>
    </source>
</evidence>
<dbReference type="Proteomes" id="UP001183629">
    <property type="component" value="Unassembled WGS sequence"/>
</dbReference>
<dbReference type="InterPro" id="IPR018062">
    <property type="entry name" value="HTH_AraC-typ_CS"/>
</dbReference>
<evidence type="ECO:0000259" key="4">
    <source>
        <dbReference type="PROSITE" id="PS01124"/>
    </source>
</evidence>
<sequence>MRADTLGDHFLPTAGTAVRDPSPMFATRSGTTAEVQQLADEVFSAPRWVTGIGGAPARCRLRVLRFGPVIMSDWEADEAIQVIAPDLDDYNIGLAPAGRLFTEQRGIVTTATTLEGAVCRPGSPARAWWRPDTRPVTVALAPGALEAELEALLGHPVRGPLRLSRRFDLTRGMGRSWGALAGLVHAELCAADGMIYRPMIAERLWASMLGGLLLAVHHQYSDELNEPAAPSRPRSVKRAIDAIEADPARPFTTASLARVAGISARSLQDGFRRHVGVTPMVYLQEVRLGRAHVELSTSAPGAITVSEVAHRWGFVHLGRFAAAYRRRFGLLPSETLREP</sequence>
<comment type="caution">
    <text evidence="5">The sequence shown here is derived from an EMBL/GenBank/DDBJ whole genome shotgun (WGS) entry which is preliminary data.</text>
</comment>
<dbReference type="GO" id="GO:0043565">
    <property type="term" value="F:sequence-specific DNA binding"/>
    <property type="evidence" value="ECO:0007669"/>
    <property type="project" value="InterPro"/>
</dbReference>
<dbReference type="PROSITE" id="PS00041">
    <property type="entry name" value="HTH_ARAC_FAMILY_1"/>
    <property type="match status" value="1"/>
</dbReference>
<dbReference type="SMART" id="SM00342">
    <property type="entry name" value="HTH_ARAC"/>
    <property type="match status" value="1"/>
</dbReference>
<dbReference type="InterPro" id="IPR009057">
    <property type="entry name" value="Homeodomain-like_sf"/>
</dbReference>
<dbReference type="PANTHER" id="PTHR46796:SF12">
    <property type="entry name" value="HTH-TYPE DNA-BINDING TRANSCRIPTIONAL ACTIVATOR EUTR"/>
    <property type="match status" value="1"/>
</dbReference>
<name>A0AAE3ZUT1_9ACTN</name>
<proteinExistence type="predicted"/>
<organism evidence="5 6">
    <name type="scientific">Catenuloplanes niger</name>
    <dbReference type="NCBI Taxonomy" id="587534"/>
    <lineage>
        <taxon>Bacteria</taxon>
        <taxon>Bacillati</taxon>
        <taxon>Actinomycetota</taxon>
        <taxon>Actinomycetes</taxon>
        <taxon>Micromonosporales</taxon>
        <taxon>Micromonosporaceae</taxon>
        <taxon>Catenuloplanes</taxon>
    </lineage>
</organism>
<reference evidence="5 6" key="1">
    <citation type="submission" date="2023-07" db="EMBL/GenBank/DDBJ databases">
        <title>Sequencing the genomes of 1000 actinobacteria strains.</title>
        <authorList>
            <person name="Klenk H.-P."/>
        </authorList>
    </citation>
    <scope>NUCLEOTIDE SEQUENCE [LARGE SCALE GENOMIC DNA]</scope>
    <source>
        <strain evidence="5 6">DSM 44711</strain>
    </source>
</reference>
<dbReference type="AlphaFoldDB" id="A0AAE3ZUT1"/>
<dbReference type="InterPro" id="IPR018060">
    <property type="entry name" value="HTH_AraC"/>
</dbReference>